<dbReference type="RefSeq" id="WP_094451589.1">
    <property type="nucleotide sequence ID" value="NZ_NMVI01000027.1"/>
</dbReference>
<evidence type="ECO:0000256" key="1">
    <source>
        <dbReference type="SAM" id="MobiDB-lite"/>
    </source>
</evidence>
<evidence type="ECO:0000313" key="3">
    <source>
        <dbReference type="EMBL" id="OYN84524.1"/>
    </source>
</evidence>
<feature type="compositionally biased region" description="Gly residues" evidence="1">
    <location>
        <begin position="1027"/>
        <end position="1041"/>
    </location>
</feature>
<dbReference type="Pfam" id="PF18731">
    <property type="entry name" value="HEPN_Swt1"/>
    <property type="match status" value="1"/>
</dbReference>
<dbReference type="Proteomes" id="UP000216533">
    <property type="component" value="Unassembled WGS sequence"/>
</dbReference>
<name>A0A255DZ21_9ACTN</name>
<accession>A0A255DZ21</accession>
<feature type="region of interest" description="Disordered" evidence="1">
    <location>
        <begin position="1005"/>
        <end position="1059"/>
    </location>
</feature>
<dbReference type="Pfam" id="PF04465">
    <property type="entry name" value="DUF499"/>
    <property type="match status" value="1"/>
</dbReference>
<reference evidence="3 4" key="1">
    <citation type="submission" date="2017-07" db="EMBL/GenBank/DDBJ databases">
        <title>Draft whole genome sequences of clinical Proprionibacteriaceae strains.</title>
        <authorList>
            <person name="Bernier A.-M."/>
            <person name="Bernard K."/>
            <person name="Domingo M.-C."/>
        </authorList>
    </citation>
    <scope>NUCLEOTIDE SEQUENCE [LARGE SCALE GENOMIC DNA]</scope>
    <source>
        <strain evidence="3 4">NML 160184</strain>
    </source>
</reference>
<dbReference type="AlphaFoldDB" id="A0A255DZ21"/>
<evidence type="ECO:0000313" key="4">
    <source>
        <dbReference type="Proteomes" id="UP000216533"/>
    </source>
</evidence>
<gene>
    <name evidence="3" type="ORF">CGZ92_11810</name>
</gene>
<dbReference type="InterPro" id="IPR041650">
    <property type="entry name" value="HEPN_Swt1"/>
</dbReference>
<feature type="compositionally biased region" description="Low complexity" evidence="1">
    <location>
        <begin position="1042"/>
        <end position="1056"/>
    </location>
</feature>
<protein>
    <submittedName>
        <fullName evidence="3">AAA+ family ATPase</fullName>
    </submittedName>
</protein>
<evidence type="ECO:0000259" key="2">
    <source>
        <dbReference type="Pfam" id="PF18731"/>
    </source>
</evidence>
<dbReference type="InterPro" id="IPR007555">
    <property type="entry name" value="DUF499"/>
</dbReference>
<proteinExistence type="predicted"/>
<comment type="caution">
    <text evidence="3">The sequence shown here is derived from an EMBL/GenBank/DDBJ whole genome shotgun (WGS) entry which is preliminary data.</text>
</comment>
<feature type="compositionally biased region" description="Low complexity" evidence="1">
    <location>
        <begin position="1005"/>
        <end position="1026"/>
    </location>
</feature>
<organism evidence="3 4">
    <name type="scientific">Parenemella sanctibonifatiensis</name>
    <dbReference type="NCBI Taxonomy" id="2016505"/>
    <lineage>
        <taxon>Bacteria</taxon>
        <taxon>Bacillati</taxon>
        <taxon>Actinomycetota</taxon>
        <taxon>Actinomycetes</taxon>
        <taxon>Propionibacteriales</taxon>
        <taxon>Propionibacteriaceae</taxon>
        <taxon>Parenemella</taxon>
    </lineage>
</organism>
<feature type="domain" description="Swt1-like HEPN" evidence="2">
    <location>
        <begin position="11"/>
        <end position="121"/>
    </location>
</feature>
<dbReference type="EMBL" id="NMVI01000027">
    <property type="protein sequence ID" value="OYN84524.1"/>
    <property type="molecule type" value="Genomic_DNA"/>
</dbReference>
<sequence length="1135" mass="125058">MALSNKERVGRVLDRVTEGLGPWMITKLDAKYGATWPEQVVTAAGPTSRDTSPKATDPQYLFWVFDKQWHALFRDHLTFEDKRAVSALWDARKAWAHGEPITSERTERVLMDGEHILRSIGAVAPADVVDEMRRDFRRIMFEEDQKRLQRAQEKSLSVQVDTSGLPAWRDVVEPHDDVALGKFQLAQFAADLRQVHQGVAGPEYGDPAEFFGRTYLTRGLRYLLDQTVQRLTSQGGEPVIDLMTTFGGGKTHSLLAVYHAASGTPAEKLPGMREVLDHLGVAELPVQVNRAVLVGNDVSVLGSTKPDGTVVNTLWGELAWQLGGPDGFAMMARYDAKSAPPPTSDLAALFERFGPCVVLVDEWVAYLRQLWSRDDTAPAGTFDAHMTFVQSLTEAVKAVPNALLVVSLPASDVVRDMAGADTPIENAHEIGGTAGLEALRHLRSVIHRLETAWQPASVEESFEIVRRRIFKPFTSNETASRDLVVGRFMDHYQKHAADVPSEVMQPGYRTSMRSAYPIHPELFDRLYQDWSTLERFQRTRGVLRLMATVVHALWTSGDTSPMILPASIPLDNQKVFEEITNHLDEKWQPIVDSDIAGDGSTAATIDNEIKILGRTMAAKRAARCVFLGTAPMANRKDRDGATGPIRGIEQKRVVLGSTFPGDNPAHVADGLRRLGGLGKYMNRDQDRYWLSLQQTVSQIVQERADAYHADQVFDELATVVRRETDKGLFQRVHRFPAGSIDVEDDPGIGLVIFGPDRAFSKKAKSNAEAAAREFLTKRGGNARIHKNSLVFLAPEVDRVDILLRSVRQRMAWEYILDNKDSLNLDQHNIKLATSRVAQAEQTVTDAIREAYKWILVPHQEPGDKDIDLEAVLMNGDGTLAERVTKKARAGEIIVEQYSAQLLRMQINRLGLWKDKHDVPLEQVVNYYSQYVYMPKVTDPKVVIDCVWHLDNVLHVELDSFAYADTHTGDRYVGLTLTKPSAVSRTGLLVDPKVAAQQIEQEKAAAAAKTSSTTTAGGNGDGAWSAGAGTGTGGGATSGSGGADSSAGSGTGASSAAPAVPTRFHATKDLNTTRVVRDASQIYEEVISHFVASGINVTVTLDVESDQLDKLTGDQRTAIRENLKTLGFADHDWSMD</sequence>